<dbReference type="RefSeq" id="WP_002563309.1">
    <property type="nucleotide sequence ID" value="NZ_CALJSN010000006.1"/>
</dbReference>
<keyword evidence="2" id="KW-1133">Transmembrane helix</keyword>
<evidence type="ECO:0000256" key="1">
    <source>
        <dbReference type="SAM" id="MobiDB-lite"/>
    </source>
</evidence>
<dbReference type="EMBL" id="FNSH01000001">
    <property type="protein sequence ID" value="SEB55564.1"/>
    <property type="molecule type" value="Genomic_DNA"/>
</dbReference>
<dbReference type="Proteomes" id="UP000183687">
    <property type="component" value="Unassembled WGS sequence"/>
</dbReference>
<keyword evidence="2" id="KW-0812">Transmembrane</keyword>
<proteinExistence type="predicted"/>
<comment type="caution">
    <text evidence="3">The sequence shown here is derived from an EMBL/GenBank/DDBJ whole genome shotgun (WGS) entry which is preliminary data.</text>
</comment>
<feature type="compositionally biased region" description="Basic and acidic residues" evidence="1">
    <location>
        <begin position="152"/>
        <end position="163"/>
    </location>
</feature>
<feature type="transmembrane region" description="Helical" evidence="2">
    <location>
        <begin position="75"/>
        <end position="94"/>
    </location>
</feature>
<reference evidence="3 4" key="1">
    <citation type="submission" date="2016-10" db="EMBL/GenBank/DDBJ databases">
        <authorList>
            <person name="Varghese N."/>
            <person name="Submissions S."/>
        </authorList>
    </citation>
    <scope>NUCLEOTIDE SEQUENCE [LARGE SCALE GENOMIC DNA]</scope>
    <source>
        <strain evidence="3 4">DSM 20586</strain>
    </source>
</reference>
<keyword evidence="2" id="KW-0472">Membrane</keyword>
<feature type="region of interest" description="Disordered" evidence="1">
    <location>
        <begin position="119"/>
        <end position="163"/>
    </location>
</feature>
<gene>
    <name evidence="3" type="ORF">SAMN04489746_0591</name>
</gene>
<name>A0AB38A5T1_9ACTN</name>
<feature type="transmembrane region" description="Helical" evidence="2">
    <location>
        <begin position="48"/>
        <end position="69"/>
    </location>
</feature>
<dbReference type="AlphaFoldDB" id="A0AB38A5T1"/>
<protein>
    <submittedName>
        <fullName evidence="3">Uncharacterized protein</fullName>
    </submittedName>
</protein>
<organism evidence="3 4">
    <name type="scientific">Atopobium minutum</name>
    <dbReference type="NCBI Taxonomy" id="1381"/>
    <lineage>
        <taxon>Bacteria</taxon>
        <taxon>Bacillati</taxon>
        <taxon>Actinomycetota</taxon>
        <taxon>Coriobacteriia</taxon>
        <taxon>Coriobacteriales</taxon>
        <taxon>Atopobiaceae</taxon>
        <taxon>Atopobium</taxon>
    </lineage>
</organism>
<evidence type="ECO:0000313" key="4">
    <source>
        <dbReference type="Proteomes" id="UP000183687"/>
    </source>
</evidence>
<feature type="transmembrane region" description="Helical" evidence="2">
    <location>
        <begin position="12"/>
        <end position="36"/>
    </location>
</feature>
<evidence type="ECO:0000313" key="3">
    <source>
        <dbReference type="EMBL" id="SEB55564.1"/>
    </source>
</evidence>
<sequence length="163" mass="17762">MGDSLQQAAGSNLSFGVAIVALVLFVFGTVLGEHLAESWGYKLVTRRDYLLANIAWFMAGVVLSSLVWVTGWTTLAAFSFGMIAGGMAGFKIAFGESVGPWKFVDQLFNTNKRHVAAAQDHQSVARREARRKWKEGKGPEPELMSVQQPAHSDSKTSKESKKG</sequence>
<accession>A0AB38A5T1</accession>
<evidence type="ECO:0000256" key="2">
    <source>
        <dbReference type="SAM" id="Phobius"/>
    </source>
</evidence>